<dbReference type="GO" id="GO:0000287">
    <property type="term" value="F:magnesium ion binding"/>
    <property type="evidence" value="ECO:0007669"/>
    <property type="project" value="UniProtKB-UniRule"/>
</dbReference>
<feature type="binding site" evidence="2">
    <location>
        <position position="194"/>
    </location>
    <ligand>
        <name>Mg(2+)</name>
        <dbReference type="ChEBI" id="CHEBI:18420"/>
    </ligand>
</feature>
<feature type="binding site" evidence="2">
    <location>
        <position position="63"/>
    </location>
    <ligand>
        <name>substrate</name>
    </ligand>
</feature>
<dbReference type="PROSITE" id="PS01066">
    <property type="entry name" value="UPP_SYNTHASE"/>
    <property type="match status" value="1"/>
</dbReference>
<comment type="cofactor">
    <cofactor evidence="2">
        <name>Mg(2+)</name>
        <dbReference type="ChEBI" id="CHEBI:18420"/>
    </cofactor>
    <text evidence="2">Binds 2 magnesium ions per subunit.</text>
</comment>
<keyword evidence="2" id="KW-0460">Magnesium</keyword>
<evidence type="ECO:0000313" key="3">
    <source>
        <dbReference type="EMBL" id="OGB74139.1"/>
    </source>
</evidence>
<feature type="binding site" evidence="2">
    <location>
        <position position="14"/>
    </location>
    <ligand>
        <name>Mg(2+)</name>
        <dbReference type="ChEBI" id="CHEBI:18420"/>
    </ligand>
</feature>
<protein>
    <recommendedName>
        <fullName evidence="2">Isoprenyl transferase</fullName>
        <ecNumber evidence="2">2.5.1.-</ecNumber>
    </recommendedName>
</protein>
<organism evidence="3 4">
    <name type="scientific">candidate division Kazan bacterium RBG_13_50_9</name>
    <dbReference type="NCBI Taxonomy" id="1798535"/>
    <lineage>
        <taxon>Bacteria</taxon>
        <taxon>Bacteria division Kazan-3B-28</taxon>
    </lineage>
</organism>
<keyword evidence="1 2" id="KW-0808">Transferase</keyword>
<dbReference type="NCBIfam" id="TIGR00055">
    <property type="entry name" value="uppS"/>
    <property type="match status" value="1"/>
</dbReference>
<dbReference type="Gene3D" id="3.40.1180.10">
    <property type="entry name" value="Decaprenyl diphosphate synthase-like"/>
    <property type="match status" value="1"/>
</dbReference>
<dbReference type="PANTHER" id="PTHR10291:SF0">
    <property type="entry name" value="DEHYDRODOLICHYL DIPHOSPHATE SYNTHASE 2"/>
    <property type="match status" value="1"/>
</dbReference>
<dbReference type="InterPro" id="IPR018520">
    <property type="entry name" value="UPP_synth-like_CS"/>
</dbReference>
<feature type="binding site" evidence="2">
    <location>
        <position position="175"/>
    </location>
    <ligand>
        <name>substrate</name>
    </ligand>
</feature>
<dbReference type="GO" id="GO:0016094">
    <property type="term" value="P:polyprenol biosynthetic process"/>
    <property type="evidence" value="ECO:0007669"/>
    <property type="project" value="TreeGrafter"/>
</dbReference>
<feature type="binding site" evidence="2">
    <location>
        <position position="31"/>
    </location>
    <ligand>
        <name>substrate</name>
    </ligand>
</feature>
<sequence>MSRPGIEHLAIILDGNRRWARRRGLPTSRGHQAGVLALERTVKACFKQGIKYLTVYVFSTENWGRTRQEVGALMKIMERALDKYVDLLDREQVRLKVIGRVKDFPKTLQSRLDRAVHKLRHHGRGLLTLALSYGGRDEIVRAAEKAARHRGKLSEEAFAKFLDTAGLPDPDLIIRTGGRMRLSNFLPWQSTYSELLFTKTLWPDFGPRQLKAILKSYSLRQRNFGK</sequence>
<dbReference type="EC" id="2.5.1.-" evidence="2"/>
<evidence type="ECO:0000313" key="4">
    <source>
        <dbReference type="Proteomes" id="UP000176651"/>
    </source>
</evidence>
<dbReference type="Proteomes" id="UP000176651">
    <property type="component" value="Unassembled WGS sequence"/>
</dbReference>
<comment type="caution">
    <text evidence="3">The sequence shown here is derived from an EMBL/GenBank/DDBJ whole genome shotgun (WGS) entry which is preliminary data.</text>
</comment>
<feature type="binding site" evidence="2">
    <location>
        <begin position="59"/>
        <end position="61"/>
    </location>
    <ligand>
        <name>substrate</name>
    </ligand>
</feature>
<feature type="active site" evidence="2">
    <location>
        <position position="14"/>
    </location>
</feature>
<evidence type="ECO:0000256" key="2">
    <source>
        <dbReference type="HAMAP-Rule" id="MF_01139"/>
    </source>
</evidence>
<feature type="binding site" evidence="2">
    <location>
        <position position="19"/>
    </location>
    <ligand>
        <name>substrate</name>
    </ligand>
</feature>
<comment type="similarity">
    <text evidence="2">Belongs to the UPP synthase family.</text>
</comment>
<dbReference type="HAMAP" id="MF_01139">
    <property type="entry name" value="ISPT"/>
    <property type="match status" value="1"/>
</dbReference>
<dbReference type="Pfam" id="PF01255">
    <property type="entry name" value="Prenyltransf"/>
    <property type="match status" value="1"/>
</dbReference>
<dbReference type="InterPro" id="IPR001441">
    <property type="entry name" value="UPP_synth-like"/>
</dbReference>
<evidence type="ECO:0000256" key="1">
    <source>
        <dbReference type="ARBA" id="ARBA00022679"/>
    </source>
</evidence>
<dbReference type="InterPro" id="IPR036424">
    <property type="entry name" value="UPP_synth-like_sf"/>
</dbReference>
<name>A0A1F4NRV3_UNCK3</name>
<feature type="binding site" evidence="2">
    <location>
        <begin position="181"/>
        <end position="183"/>
    </location>
    <ligand>
        <name>substrate</name>
    </ligand>
</feature>
<dbReference type="CDD" id="cd00475">
    <property type="entry name" value="Cis_IPPS"/>
    <property type="match status" value="1"/>
</dbReference>
<reference evidence="3 4" key="1">
    <citation type="journal article" date="2016" name="Nat. Commun.">
        <title>Thousands of microbial genomes shed light on interconnected biogeochemical processes in an aquifer system.</title>
        <authorList>
            <person name="Anantharaman K."/>
            <person name="Brown C.T."/>
            <person name="Hug L.A."/>
            <person name="Sharon I."/>
            <person name="Castelle C.J."/>
            <person name="Probst A.J."/>
            <person name="Thomas B.C."/>
            <person name="Singh A."/>
            <person name="Wilkins M.J."/>
            <person name="Karaoz U."/>
            <person name="Brodie E.L."/>
            <person name="Williams K.H."/>
            <person name="Hubbard S.S."/>
            <person name="Banfield J.F."/>
        </authorList>
    </citation>
    <scope>NUCLEOTIDE SEQUENCE [LARGE SCALE GENOMIC DNA]</scope>
</reference>
<dbReference type="EMBL" id="META01000004">
    <property type="protein sequence ID" value="OGB74139.1"/>
    <property type="molecule type" value="Genomic_DNA"/>
</dbReference>
<dbReference type="PANTHER" id="PTHR10291">
    <property type="entry name" value="DEHYDRODOLICHYL DIPHOSPHATE SYNTHASE FAMILY MEMBER"/>
    <property type="match status" value="1"/>
</dbReference>
<accession>A0A1F4NRV3</accession>
<dbReference type="AlphaFoldDB" id="A0A1F4NRV3"/>
<dbReference type="GO" id="GO:0045547">
    <property type="term" value="F:ditrans,polycis-polyprenyl diphosphate synthase [(2E,6E)-farnesyl diphosphate specific] activity"/>
    <property type="evidence" value="ECO:0007669"/>
    <property type="project" value="TreeGrafter"/>
</dbReference>
<comment type="subunit">
    <text evidence="2">Homodimer.</text>
</comment>
<proteinExistence type="inferred from homology"/>
<gene>
    <name evidence="3" type="ORF">A2V68_02300</name>
</gene>
<keyword evidence="2" id="KW-0479">Metal-binding</keyword>
<comment type="function">
    <text evidence="2">Catalyzes the condensation of isopentenyl diphosphate (IPP) with allylic pyrophosphates generating different type of terpenoids.</text>
</comment>
<feature type="active site" description="Proton acceptor" evidence="2">
    <location>
        <position position="62"/>
    </location>
</feature>
<feature type="binding site" evidence="2">
    <location>
        <position position="65"/>
    </location>
    <ligand>
        <name>substrate</name>
    </ligand>
</feature>
<comment type="caution">
    <text evidence="2">Lacks conserved residue(s) required for the propagation of feature annotation.</text>
</comment>
<dbReference type="STRING" id="1798535.A2V68_02300"/>
<feature type="binding site" evidence="2">
    <location>
        <begin position="15"/>
        <end position="18"/>
    </location>
    <ligand>
        <name>substrate</name>
    </ligand>
</feature>
<dbReference type="SUPFAM" id="SSF64005">
    <property type="entry name" value="Undecaprenyl diphosphate synthase"/>
    <property type="match status" value="1"/>
</dbReference>